<protein>
    <submittedName>
        <fullName evidence="1">Uncharacterized protein</fullName>
    </submittedName>
</protein>
<name>E6KLJ0_STROR</name>
<evidence type="ECO:0000313" key="1">
    <source>
        <dbReference type="EMBL" id="EFU63065.1"/>
    </source>
</evidence>
<dbReference type="HOGENOM" id="CLU_3205911_0_0_9"/>
<gene>
    <name evidence="1" type="ORF">HMPREF8578_1205</name>
</gene>
<sequence>MLNIAKIQRDFSGFFTYVILGNIDIKIDAGIVLLIDYALTFVSIV</sequence>
<proteinExistence type="predicted"/>
<accession>E6KLJ0</accession>
<evidence type="ECO:0000313" key="2">
    <source>
        <dbReference type="Proteomes" id="UP000004500"/>
    </source>
</evidence>
<dbReference type="AlphaFoldDB" id="E6KLJ0"/>
<comment type="caution">
    <text evidence="1">The sequence shown here is derived from an EMBL/GenBank/DDBJ whole genome shotgun (WGS) entry which is preliminary data.</text>
</comment>
<reference evidence="1 2" key="1">
    <citation type="submission" date="2010-11" db="EMBL/GenBank/DDBJ databases">
        <authorList>
            <person name="Muzny D."/>
            <person name="Qin X."/>
            <person name="Deng J."/>
            <person name="Jiang H."/>
            <person name="Liu Y."/>
            <person name="Qu J."/>
            <person name="Song X.-Z."/>
            <person name="Zhang L."/>
            <person name="Thornton R."/>
            <person name="Coyle M."/>
            <person name="Francisco L."/>
            <person name="Jackson L."/>
            <person name="Javaid M."/>
            <person name="Korchina V."/>
            <person name="Kovar C."/>
            <person name="Mata R."/>
            <person name="Mathew T."/>
            <person name="Ngo R."/>
            <person name="Nguyen L."/>
            <person name="Nguyen N."/>
            <person name="Okwuonu G."/>
            <person name="Ongeri F."/>
            <person name="Pham C."/>
            <person name="Simmons D."/>
            <person name="Wilczek-Boney K."/>
            <person name="Hale W."/>
            <person name="Jakkamsetti A."/>
            <person name="Pham P."/>
            <person name="Ruth R."/>
            <person name="San Lucas F."/>
            <person name="Warren J."/>
            <person name="Zhang J."/>
            <person name="Zhao Z."/>
            <person name="Zhou C."/>
            <person name="Zhu D."/>
            <person name="Lee S."/>
            <person name="Bess C."/>
            <person name="Blankenburg K."/>
            <person name="Forbes L."/>
            <person name="Fu Q."/>
            <person name="Gubbala S."/>
            <person name="Hirani K."/>
            <person name="Jayaseelan J.C."/>
            <person name="Lara F."/>
            <person name="Munidasa M."/>
            <person name="Palculict T."/>
            <person name="Patil S."/>
            <person name="Pu L.-L."/>
            <person name="Saada N."/>
            <person name="Tang L."/>
            <person name="Weissenberger G."/>
            <person name="Zhu Y."/>
            <person name="Hemphill L."/>
            <person name="Shang Y."/>
            <person name="Youmans B."/>
            <person name="Ayvaz T."/>
            <person name="Ross M."/>
            <person name="Santibanez J."/>
            <person name="Aqrawi P."/>
            <person name="Gross S."/>
            <person name="Joshi V."/>
            <person name="Fowler G."/>
            <person name="Nazareth L."/>
            <person name="Reid J."/>
            <person name="Worley K."/>
            <person name="Petrosino J."/>
            <person name="Highlander S."/>
            <person name="Gibbs R."/>
        </authorList>
    </citation>
    <scope>NUCLEOTIDE SEQUENCE [LARGE SCALE GENOMIC DNA]</scope>
    <source>
        <strain evidence="1 2">ATCC 49296</strain>
    </source>
</reference>
<dbReference type="Proteomes" id="UP000004500">
    <property type="component" value="Unassembled WGS sequence"/>
</dbReference>
<dbReference type="EMBL" id="AEPO01000012">
    <property type="protein sequence ID" value="EFU63065.1"/>
    <property type="molecule type" value="Genomic_DNA"/>
</dbReference>
<organism evidence="1 2">
    <name type="scientific">Streptococcus oralis ATCC 49296</name>
    <dbReference type="NCBI Taxonomy" id="888049"/>
    <lineage>
        <taxon>Bacteria</taxon>
        <taxon>Bacillati</taxon>
        <taxon>Bacillota</taxon>
        <taxon>Bacilli</taxon>
        <taxon>Lactobacillales</taxon>
        <taxon>Streptococcaceae</taxon>
        <taxon>Streptococcus</taxon>
    </lineage>
</organism>